<organism evidence="1 3">
    <name type="scientific">Fusarium culmorum</name>
    <dbReference type="NCBI Taxonomy" id="5516"/>
    <lineage>
        <taxon>Eukaryota</taxon>
        <taxon>Fungi</taxon>
        <taxon>Dikarya</taxon>
        <taxon>Ascomycota</taxon>
        <taxon>Pezizomycotina</taxon>
        <taxon>Sordariomycetes</taxon>
        <taxon>Hypocreomycetidae</taxon>
        <taxon>Hypocreales</taxon>
        <taxon>Nectriaceae</taxon>
        <taxon>Fusarium</taxon>
    </lineage>
</organism>
<dbReference type="OMA" id="ILAYRWI"/>
<evidence type="ECO:0000313" key="3">
    <source>
        <dbReference type="Proteomes" id="UP000241587"/>
    </source>
</evidence>
<dbReference type="Proteomes" id="UP000663297">
    <property type="component" value="Chromosome 1"/>
</dbReference>
<name>A0A2T4GSY6_FUSCU</name>
<reference evidence="1 3" key="1">
    <citation type="submission" date="2018-02" db="EMBL/GenBank/DDBJ databases">
        <title>Fusarium culmorum secondary metabolites in fungal-bacterial-plant interactions.</title>
        <authorList>
            <person name="Schmidt R."/>
        </authorList>
    </citation>
    <scope>NUCLEOTIDE SEQUENCE [LARGE SCALE GENOMIC DNA]</scope>
    <source>
        <strain evidence="1 3">PV</strain>
    </source>
</reference>
<evidence type="ECO:0000313" key="2">
    <source>
        <dbReference type="EMBL" id="QPC58954.1"/>
    </source>
</evidence>
<protein>
    <submittedName>
        <fullName evidence="1">Uncharacterized protein</fullName>
    </submittedName>
</protein>
<dbReference type="EMBL" id="PVEM01000006">
    <property type="protein sequence ID" value="PTD06678.1"/>
    <property type="molecule type" value="Genomic_DNA"/>
</dbReference>
<accession>A0A2T4GSY6</accession>
<keyword evidence="3" id="KW-1185">Reference proteome</keyword>
<sequence length="145" mass="16971">MDHQQHEPPLPVVYSNNIVFRHSFLRWVINKAFGSNPSSFDVIIETSGEDWLADNFIDESVTGCQVIVIDKPKLYDIAAEHWDNNISAPFDPRRKRLFRDFFDPSDTSGPPVIILAYRWISNVTCPWLWGQYNEFNNCLLVYWSF</sequence>
<dbReference type="EMBL" id="CP064747">
    <property type="protein sequence ID" value="QPC58954.1"/>
    <property type="molecule type" value="Genomic_DNA"/>
</dbReference>
<evidence type="ECO:0000313" key="1">
    <source>
        <dbReference type="EMBL" id="PTD06678.1"/>
    </source>
</evidence>
<gene>
    <name evidence="1" type="ORF">FCULG_00005302</name>
    <name evidence="2" type="ORF">HYE67_001185</name>
</gene>
<dbReference type="Proteomes" id="UP000241587">
    <property type="component" value="Unassembled WGS sequence"/>
</dbReference>
<proteinExistence type="predicted"/>
<dbReference type="AlphaFoldDB" id="A0A2T4GSY6"/>
<reference evidence="2" key="2">
    <citation type="submission" date="2020-11" db="EMBL/GenBank/DDBJ databases">
        <title>The chromosome-scale genome resource for two endophytic Fusarium species: F. culmorum and F. pseudograminearum.</title>
        <authorList>
            <person name="Yuan Z."/>
        </authorList>
    </citation>
    <scope>NUCLEOTIDE SEQUENCE</scope>
    <source>
        <strain evidence="2">Class2-1B</strain>
    </source>
</reference>
<dbReference type="OrthoDB" id="5079939at2759"/>